<proteinExistence type="predicted"/>
<dbReference type="AlphaFoldDB" id="A0A2W2I2P6"/>
<accession>A0A2W2I2P6</accession>
<comment type="caution">
    <text evidence="1">The sequence shown here is derived from an EMBL/GenBank/DDBJ whole genome shotgun (WGS) entry which is preliminary data.</text>
</comment>
<protein>
    <submittedName>
        <fullName evidence="1">Uncharacterized protein</fullName>
    </submittedName>
</protein>
<gene>
    <name evidence="1" type="ORF">C1I98_01465</name>
</gene>
<organism evidence="1 2">
    <name type="scientific">Spongiactinospora gelatinilytica</name>
    <dbReference type="NCBI Taxonomy" id="2666298"/>
    <lineage>
        <taxon>Bacteria</taxon>
        <taxon>Bacillati</taxon>
        <taxon>Actinomycetota</taxon>
        <taxon>Actinomycetes</taxon>
        <taxon>Streptosporangiales</taxon>
        <taxon>Streptosporangiaceae</taxon>
        <taxon>Spongiactinospora</taxon>
    </lineage>
</organism>
<dbReference type="Proteomes" id="UP000248544">
    <property type="component" value="Unassembled WGS sequence"/>
</dbReference>
<keyword evidence="2" id="KW-1185">Reference proteome</keyword>
<dbReference type="RefSeq" id="WP_111165230.1">
    <property type="nucleotide sequence ID" value="NZ_POUA01000006.1"/>
</dbReference>
<sequence>MEIRTGATNAPIVAATMEVPPHGDGRQIRRRLGWPGQPGMGEVAAEVRRYLATLRAKQVTLPDDLRMVNGPDGLEMRHRRVDGTALTELPGPQAAEFVTAVRRVGDWVNRLHDSEARLDPSLAGFVLDRGANLTYVKVVPPLLTTRRPVETTPWRQILGALRYDRNVTLCAMAGYAARHLLRTLEPGEPLTGHGAAVIALCPGHPRPSTRPAMWFHARTRAAELALTGRIAVQQAMAVYAATSMLVLRGVPPSDQRAHIEVALAAAAALSRDSSGKAPRM</sequence>
<evidence type="ECO:0000313" key="1">
    <source>
        <dbReference type="EMBL" id="PZG56328.1"/>
    </source>
</evidence>
<reference evidence="1 2" key="1">
    <citation type="submission" date="2018-01" db="EMBL/GenBank/DDBJ databases">
        <title>Draft genome sequence of Sphaerisporangium sp. 7K107.</title>
        <authorList>
            <person name="Sahin N."/>
            <person name="Saygin H."/>
            <person name="Ay H."/>
        </authorList>
    </citation>
    <scope>NUCLEOTIDE SEQUENCE [LARGE SCALE GENOMIC DNA]</scope>
    <source>
        <strain evidence="1 2">7K107</strain>
    </source>
</reference>
<name>A0A2W2I2P6_9ACTN</name>
<dbReference type="EMBL" id="POUA01000006">
    <property type="protein sequence ID" value="PZG56328.1"/>
    <property type="molecule type" value="Genomic_DNA"/>
</dbReference>
<evidence type="ECO:0000313" key="2">
    <source>
        <dbReference type="Proteomes" id="UP000248544"/>
    </source>
</evidence>